<dbReference type="RefSeq" id="WP_054405656.1">
    <property type="nucleotide sequence ID" value="NZ_FOYA01000012.1"/>
</dbReference>
<keyword evidence="2" id="KW-1185">Reference proteome</keyword>
<dbReference type="Proteomes" id="UP000037755">
    <property type="component" value="Unassembled WGS sequence"/>
</dbReference>
<comment type="caution">
    <text evidence="1">The sequence shown here is derived from an EMBL/GenBank/DDBJ whole genome shotgun (WGS) entry which is preliminary data.</text>
</comment>
<dbReference type="OrthoDB" id="1494649at2"/>
<gene>
    <name evidence="1" type="ORF">AM493_00315</name>
</gene>
<organism evidence="1 2">
    <name type="scientific">Flavobacterium akiainvivens</name>
    <dbReference type="NCBI Taxonomy" id="1202724"/>
    <lineage>
        <taxon>Bacteria</taxon>
        <taxon>Pseudomonadati</taxon>
        <taxon>Bacteroidota</taxon>
        <taxon>Flavobacteriia</taxon>
        <taxon>Flavobacteriales</taxon>
        <taxon>Flavobacteriaceae</taxon>
        <taxon>Flavobacterium</taxon>
    </lineage>
</organism>
<dbReference type="AlphaFoldDB" id="A0A0N0RQB2"/>
<sequence length="129" mass="14682">MEQRDHLEKQIEAMGQFLARLFSKLASKDLAATESNDVNRELKEELGFDVDELLQMTEEDFVPTLLDTGKFDADNLEKLADVLAEVARQNEKDLYTRALLIYDYLEQSGGVYSIARNAKINAIRILRGV</sequence>
<reference evidence="1 2" key="1">
    <citation type="submission" date="2015-08" db="EMBL/GenBank/DDBJ databases">
        <title>Whole genome sequence of Flavobacterium akiainvivens IK-1T, from decaying Wikstroemia oahuensis, an endemic Hawaiian shrub.</title>
        <authorList>
            <person name="Wan X."/>
            <person name="Hou S."/>
            <person name="Saito J."/>
            <person name="Donachie S."/>
        </authorList>
    </citation>
    <scope>NUCLEOTIDE SEQUENCE [LARGE SCALE GENOMIC DNA]</scope>
    <source>
        <strain evidence="1 2">IK-1</strain>
    </source>
</reference>
<protein>
    <submittedName>
        <fullName evidence="1">Uncharacterized protein</fullName>
    </submittedName>
</protein>
<dbReference type="EMBL" id="LIYD01000005">
    <property type="protein sequence ID" value="KOS04656.1"/>
    <property type="molecule type" value="Genomic_DNA"/>
</dbReference>
<proteinExistence type="predicted"/>
<name>A0A0N0RQB2_9FLAO</name>
<dbReference type="PATRIC" id="fig|1202724.3.peg.56"/>
<evidence type="ECO:0000313" key="2">
    <source>
        <dbReference type="Proteomes" id="UP000037755"/>
    </source>
</evidence>
<dbReference type="STRING" id="1202724.AM493_00315"/>
<accession>A0A0N0RQB2</accession>
<evidence type="ECO:0000313" key="1">
    <source>
        <dbReference type="EMBL" id="KOS04656.1"/>
    </source>
</evidence>